<protein>
    <submittedName>
        <fullName evidence="2">TAXI family TRAP transporter solute-binding subunit</fullName>
    </submittedName>
</protein>
<name>A0ABY4IUR6_9MICO</name>
<dbReference type="InterPro" id="IPR011852">
    <property type="entry name" value="TRAP_TAXI"/>
</dbReference>
<evidence type="ECO:0000313" key="3">
    <source>
        <dbReference type="Proteomes" id="UP000831963"/>
    </source>
</evidence>
<dbReference type="Proteomes" id="UP000831963">
    <property type="component" value="Chromosome"/>
</dbReference>
<reference evidence="2 3" key="1">
    <citation type="submission" date="2021-06" db="EMBL/GenBank/DDBJ databases">
        <title>Genome-based taxonomic framework of Microbacterium strains isolated from marine environment, the description of four new species and reclassification of four preexisting species.</title>
        <authorList>
            <person name="Lee S.D."/>
            <person name="Kim S.-M."/>
            <person name="Byeon Y.-S."/>
            <person name="Yang H.L."/>
            <person name="Kim I.S."/>
        </authorList>
    </citation>
    <scope>NUCLEOTIDE SEQUENCE [LARGE SCALE GENOMIC DNA]</scope>
    <source>
        <strain evidence="2 3">SSW1-36</strain>
    </source>
</reference>
<dbReference type="NCBIfam" id="TIGR02122">
    <property type="entry name" value="TRAP_TAXI"/>
    <property type="match status" value="1"/>
</dbReference>
<dbReference type="Pfam" id="PF16868">
    <property type="entry name" value="NMT1_3"/>
    <property type="match status" value="1"/>
</dbReference>
<feature type="signal peptide" evidence="1">
    <location>
        <begin position="1"/>
        <end position="23"/>
    </location>
</feature>
<evidence type="ECO:0000313" key="2">
    <source>
        <dbReference type="EMBL" id="UPL16030.1"/>
    </source>
</evidence>
<proteinExistence type="predicted"/>
<gene>
    <name evidence="2" type="ORF">KV396_00740</name>
</gene>
<feature type="chain" id="PRO_5046014548" evidence="1">
    <location>
        <begin position="24"/>
        <end position="320"/>
    </location>
</feature>
<dbReference type="PANTHER" id="PTHR42941">
    <property type="entry name" value="SLL1037 PROTEIN"/>
    <property type="match status" value="1"/>
</dbReference>
<dbReference type="SUPFAM" id="SSF53850">
    <property type="entry name" value="Periplasmic binding protein-like II"/>
    <property type="match status" value="1"/>
</dbReference>
<dbReference type="EMBL" id="CP078077">
    <property type="protein sequence ID" value="UPL16030.1"/>
    <property type="molecule type" value="Genomic_DNA"/>
</dbReference>
<keyword evidence="1" id="KW-0732">Signal</keyword>
<keyword evidence="3" id="KW-1185">Reference proteome</keyword>
<organism evidence="2 3">
    <name type="scientific">Microbacterium galbinum</name>
    <dbReference type="NCBI Taxonomy" id="2851646"/>
    <lineage>
        <taxon>Bacteria</taxon>
        <taxon>Bacillati</taxon>
        <taxon>Actinomycetota</taxon>
        <taxon>Actinomycetes</taxon>
        <taxon>Micrococcales</taxon>
        <taxon>Microbacteriaceae</taxon>
        <taxon>Microbacterium</taxon>
    </lineage>
</organism>
<sequence>MLRLARRAAAAVCAAVVVLGASGCSPRAGEWAEGTAVIAGGGTTGVYFDYGGHFAEELSTALGVSAEVTETEGSVDNLRRVASGEALLGFAQGDAAADAVAGRGAFDEPLPIQAAARLYDEYVHVVVRADSEIDDITDLTGRTVSLGAVGSGVNVIATRILDVARVDAGSVSNPQLDLRESIAALESGEIDGFFWVGGLPTPGIENLSGSLPLRLLPIEQDWVNAVNARYSDAYRSSDFPAGAYGIAQSVPTMAVPNYLIVASATPDAVVKDVLTVLFDARSRMAEDVPAAALLSRRQAIFTVPVDLHRGAVDFYRDQRG</sequence>
<dbReference type="Gene3D" id="3.40.190.10">
    <property type="entry name" value="Periplasmic binding protein-like II"/>
    <property type="match status" value="2"/>
</dbReference>
<dbReference type="PROSITE" id="PS51257">
    <property type="entry name" value="PROKAR_LIPOPROTEIN"/>
    <property type="match status" value="1"/>
</dbReference>
<dbReference type="PANTHER" id="PTHR42941:SF1">
    <property type="entry name" value="SLL1037 PROTEIN"/>
    <property type="match status" value="1"/>
</dbReference>
<accession>A0ABY4IUR6</accession>
<evidence type="ECO:0000256" key="1">
    <source>
        <dbReference type="SAM" id="SignalP"/>
    </source>
</evidence>